<protein>
    <submittedName>
        <fullName evidence="1">9460_t:CDS:1</fullName>
    </submittedName>
</protein>
<gene>
    <name evidence="1" type="ORF">ACOLOM_LOCUS1136</name>
</gene>
<proteinExistence type="predicted"/>
<dbReference type="EMBL" id="CAJVPT010001293">
    <property type="protein sequence ID" value="CAG8460097.1"/>
    <property type="molecule type" value="Genomic_DNA"/>
</dbReference>
<organism evidence="1 2">
    <name type="scientific">Acaulospora colombiana</name>
    <dbReference type="NCBI Taxonomy" id="27376"/>
    <lineage>
        <taxon>Eukaryota</taxon>
        <taxon>Fungi</taxon>
        <taxon>Fungi incertae sedis</taxon>
        <taxon>Mucoromycota</taxon>
        <taxon>Glomeromycotina</taxon>
        <taxon>Glomeromycetes</taxon>
        <taxon>Diversisporales</taxon>
        <taxon>Acaulosporaceae</taxon>
        <taxon>Acaulospora</taxon>
    </lineage>
</organism>
<accession>A0ACA9K9L7</accession>
<name>A0ACA9K9L7_9GLOM</name>
<evidence type="ECO:0000313" key="1">
    <source>
        <dbReference type="EMBL" id="CAG8460097.1"/>
    </source>
</evidence>
<dbReference type="Proteomes" id="UP000789525">
    <property type="component" value="Unassembled WGS sequence"/>
</dbReference>
<keyword evidence="2" id="KW-1185">Reference proteome</keyword>
<evidence type="ECO:0000313" key="2">
    <source>
        <dbReference type="Proteomes" id="UP000789525"/>
    </source>
</evidence>
<reference evidence="1" key="1">
    <citation type="submission" date="2021-06" db="EMBL/GenBank/DDBJ databases">
        <authorList>
            <person name="Kallberg Y."/>
            <person name="Tangrot J."/>
            <person name="Rosling A."/>
        </authorList>
    </citation>
    <scope>NUCLEOTIDE SEQUENCE</scope>
    <source>
        <strain evidence="1">CL356</strain>
    </source>
</reference>
<comment type="caution">
    <text evidence="1">The sequence shown here is derived from an EMBL/GenBank/DDBJ whole genome shotgun (WGS) entry which is preliminary data.</text>
</comment>
<sequence length="313" mass="34939">MDNNKHNVSAVFYLSRHWRSPPSYGPLRLADDEAGKLMADHIPATLLFQDVSYYVGEKQVLNSIHGMVRPGEVMAIMGGSGAGKTTFLDILARKNKAGVISGEIYVNGRTVEDEIFKKVVGYVDQEDHLLSTLTVYETVLYSALLRLPREMSFEAKRFRVLETMSELGILAIKDSRIGDAGTRSISGGEKRRVSIACELVTSPSILFLDEPTSGLDAYNAYNTISAIRNRASIHDIQDLQLYSPHRPQTENSTNNTIPIELNNRDRRNADSPDVEINGFGDEISEHLRMLVTSYRRSLIALGIKDEIDRAVHK</sequence>